<dbReference type="Proteomes" id="UP001060085">
    <property type="component" value="Linkage Group LG06"/>
</dbReference>
<gene>
    <name evidence="1" type="ORF">M9H77_24875</name>
</gene>
<keyword evidence="2" id="KW-1185">Reference proteome</keyword>
<organism evidence="1 2">
    <name type="scientific">Catharanthus roseus</name>
    <name type="common">Madagascar periwinkle</name>
    <name type="synonym">Vinca rosea</name>
    <dbReference type="NCBI Taxonomy" id="4058"/>
    <lineage>
        <taxon>Eukaryota</taxon>
        <taxon>Viridiplantae</taxon>
        <taxon>Streptophyta</taxon>
        <taxon>Embryophyta</taxon>
        <taxon>Tracheophyta</taxon>
        <taxon>Spermatophyta</taxon>
        <taxon>Magnoliopsida</taxon>
        <taxon>eudicotyledons</taxon>
        <taxon>Gunneridae</taxon>
        <taxon>Pentapetalae</taxon>
        <taxon>asterids</taxon>
        <taxon>lamiids</taxon>
        <taxon>Gentianales</taxon>
        <taxon>Apocynaceae</taxon>
        <taxon>Rauvolfioideae</taxon>
        <taxon>Vinceae</taxon>
        <taxon>Catharanthinae</taxon>
        <taxon>Catharanthus</taxon>
    </lineage>
</organism>
<comment type="caution">
    <text evidence="1">The sequence shown here is derived from an EMBL/GenBank/DDBJ whole genome shotgun (WGS) entry which is preliminary data.</text>
</comment>
<sequence>MESLTRPFFHHRRKLSNVNSTSNGLSFSGKDAYDDVLLGGHPPKSKLGASSRTVVVEDYGEIFGTGRRGSSSIPVLDLSELDKANNGSYDSRPFNRKPDYSKIFGSFAAADDDLATSVPSYEELFGGGVKKAKARAAADVVSPVKESESFNSSENNRGFSSETSDQLLDGGKQMNMSYHKSSQPSKDGSNGTTHIAELHAVPGFTYFIDEATRPQKTEHDKLFRRVKSDANHSRSSSGDLSEGKSGRRAKWKLPEKQASEGLVNGKDNSWDPFSGKYNSGEFDLKSHSAKVSTPSSSSASLNDNQRHPKRAKSLTFGLKADFLEKDSNGYFSPSSDEELDVNSAAAASAAALKKAIQDAQERIRIAKELMERKRDPVQNTKSRANGSSKVKDRDEIKYDQDMNGIRKSNTKEACKSTKTEALGICGFDQKNAKASDEVASVFTCKENLSVDREVNGEKHEEGAEVNEEQGVGMWFTQLLNNGKNKMAALASQLVDNRNAIFQPTSKHVHDAEETTQAKESLEKGTTSTVDIHAKLDALGKVPDLEENLDKSISDKHVCDTGRVTLMNEPEEKSSKAEHGFHQQDKCEKKLVCEDATCNGHFEPEMLEDGCPANELRNIVEMKKEEEKSFEVETGKKLDDVLMWQDNNSRLDKKENWRTQEDSSQQIGNEYRPKEENSTESSEKEQENFQDRDFSRNSFEGDYHQEIDHKRSMCSIDGVESHNISEEEILSEHSDQSSTRTYQCESTDIMDAGADYRTESEKIEVNLEVEESDTTKGETYASNENTRNGLFPDATNEENLNARQSDESTILGGTPEVSELNNTSNQTGRSKVIDLEEHDNQTGVAGLESREEKGCVAFEQDTEEAEQEVKEATESKMFEASCSKHVLESITQDVSESLASDDNTENFGYGRSSNEEKLLMETSLLKTTSLTTKEPAAESINGDEAPTDEEKASHCDFVDMNGQKEIEKSDEESEISIRSENRDDLVHESECDAENIKEESIASDTDFEKYVFELHTEEKGSDEKQLEQECSQLPSQTKESEEHLETDTEMKAGQGVENHAENICKTSVKEEKENRGRMQKETRGKDLAKKPEVDQREREREKDRLAVERAIREARERAFAEARERAERAAVEKATAGVRQRAMAGAREKVEKVSAGTRLSTDKATTEAKLRAERAAVERATAEARERALEKALSQKSTSETRAQVEKVVGKAPVGSRDTGLKHSFSSSDLEGTLNESAQRRKARLERHQRIMERAAKALAEKNMRDILVQREQAERNRLAETLDADIKRWASGKEGNLRALLSTLQYILGPDSGWQSISLTEIITTNAVKKAYRKATLYVHPDKLQQRGATIQQKYTCEKVFDLLKAAWNRFISEER</sequence>
<name>A0ACC0A5C4_CATRO</name>
<accession>A0ACC0A5C4</accession>
<proteinExistence type="predicted"/>
<reference evidence="2" key="1">
    <citation type="journal article" date="2023" name="Nat. Plants">
        <title>Single-cell RNA sequencing provides a high-resolution roadmap for understanding the multicellular compartmentation of specialized metabolism.</title>
        <authorList>
            <person name="Sun S."/>
            <person name="Shen X."/>
            <person name="Li Y."/>
            <person name="Li Y."/>
            <person name="Wang S."/>
            <person name="Li R."/>
            <person name="Zhang H."/>
            <person name="Shen G."/>
            <person name="Guo B."/>
            <person name="Wei J."/>
            <person name="Xu J."/>
            <person name="St-Pierre B."/>
            <person name="Chen S."/>
            <person name="Sun C."/>
        </authorList>
    </citation>
    <scope>NUCLEOTIDE SEQUENCE [LARGE SCALE GENOMIC DNA]</scope>
</reference>
<protein>
    <submittedName>
        <fullName evidence="1">Uncharacterized protein</fullName>
    </submittedName>
</protein>
<evidence type="ECO:0000313" key="2">
    <source>
        <dbReference type="Proteomes" id="UP001060085"/>
    </source>
</evidence>
<dbReference type="EMBL" id="CM044706">
    <property type="protein sequence ID" value="KAI5656082.1"/>
    <property type="molecule type" value="Genomic_DNA"/>
</dbReference>
<evidence type="ECO:0000313" key="1">
    <source>
        <dbReference type="EMBL" id="KAI5656082.1"/>
    </source>
</evidence>